<dbReference type="InterPro" id="IPR036388">
    <property type="entry name" value="WH-like_DNA-bd_sf"/>
</dbReference>
<proteinExistence type="predicted"/>
<dbReference type="EMBL" id="CP011390">
    <property type="protein sequence ID" value="ANE50085.1"/>
    <property type="molecule type" value="Genomic_DNA"/>
</dbReference>
<dbReference type="GO" id="GO:0000160">
    <property type="term" value="P:phosphorelay signal transduction system"/>
    <property type="evidence" value="ECO:0007669"/>
    <property type="project" value="InterPro"/>
</dbReference>
<dbReference type="Proteomes" id="UP000077177">
    <property type="component" value="Chromosome"/>
</dbReference>
<dbReference type="PROSITE" id="PS50043">
    <property type="entry name" value="HTH_LUXR_2"/>
    <property type="match status" value="1"/>
</dbReference>
<dbReference type="GO" id="GO:0006355">
    <property type="term" value="P:regulation of DNA-templated transcription"/>
    <property type="evidence" value="ECO:0007669"/>
    <property type="project" value="InterPro"/>
</dbReference>
<dbReference type="Pfam" id="PF00196">
    <property type="entry name" value="GerE"/>
    <property type="match status" value="1"/>
</dbReference>
<gene>
    <name evidence="5" type="ORF">SY85_05810</name>
</gene>
<dbReference type="PANTHER" id="PTHR43214">
    <property type="entry name" value="TWO-COMPONENT RESPONSE REGULATOR"/>
    <property type="match status" value="1"/>
</dbReference>
<keyword evidence="2" id="KW-0597">Phosphoprotein</keyword>
<feature type="modified residue" description="4-aspartylphosphate" evidence="2">
    <location>
        <position position="54"/>
    </location>
</feature>
<evidence type="ECO:0000259" key="3">
    <source>
        <dbReference type="PROSITE" id="PS50043"/>
    </source>
</evidence>
<sequence length="203" mass="23364">MTLRILIVEDEIIIARFIEQQLKTNFSCTTQIALSAKEAQVAMENFQPHLLLCDIHLEEELTGITLVTELRQQYYFEVIYITSYQSRPIIEKASATNPANYLIKPIDEAQLYAGIQLVLPKIQNQPQSGKKPEAPDALLNETELRILQLIREQKTTKEIAADLHLSPYTIKNHRHKICRKLELKDENNALLRWALENNYPAGN</sequence>
<dbReference type="PROSITE" id="PS50110">
    <property type="entry name" value="RESPONSE_REGULATORY"/>
    <property type="match status" value="1"/>
</dbReference>
<dbReference type="CDD" id="cd06170">
    <property type="entry name" value="LuxR_C_like"/>
    <property type="match status" value="1"/>
</dbReference>
<dbReference type="Gene3D" id="3.40.50.2300">
    <property type="match status" value="1"/>
</dbReference>
<dbReference type="InterPro" id="IPR016032">
    <property type="entry name" value="Sig_transdc_resp-reg_C-effctor"/>
</dbReference>
<reference evidence="6" key="1">
    <citation type="submission" date="2015-01" db="EMBL/GenBank/DDBJ databases">
        <title>Flavisolibacter sp./LCS9/ whole genome sequencing.</title>
        <authorList>
            <person name="Kim M.K."/>
            <person name="Srinivasan S."/>
            <person name="Lee J.-J."/>
        </authorList>
    </citation>
    <scope>NUCLEOTIDE SEQUENCE [LARGE SCALE GENOMIC DNA]</scope>
    <source>
        <strain evidence="6">LCS9</strain>
    </source>
</reference>
<dbReference type="PRINTS" id="PR00038">
    <property type="entry name" value="HTHLUXR"/>
</dbReference>
<feature type="domain" description="Response regulatory" evidence="4">
    <location>
        <begin position="4"/>
        <end position="119"/>
    </location>
</feature>
<dbReference type="InterPro" id="IPR001789">
    <property type="entry name" value="Sig_transdc_resp-reg_receiver"/>
</dbReference>
<dbReference type="InterPro" id="IPR039420">
    <property type="entry name" value="WalR-like"/>
</dbReference>
<dbReference type="Pfam" id="PF00072">
    <property type="entry name" value="Response_reg"/>
    <property type="match status" value="1"/>
</dbReference>
<dbReference type="InterPro" id="IPR011006">
    <property type="entry name" value="CheY-like_superfamily"/>
</dbReference>
<keyword evidence="1" id="KW-0238">DNA-binding</keyword>
<organism evidence="5 6">
    <name type="scientific">Flavisolibacter tropicus</name>
    <dbReference type="NCBI Taxonomy" id="1492898"/>
    <lineage>
        <taxon>Bacteria</taxon>
        <taxon>Pseudomonadati</taxon>
        <taxon>Bacteroidota</taxon>
        <taxon>Chitinophagia</taxon>
        <taxon>Chitinophagales</taxon>
        <taxon>Chitinophagaceae</taxon>
        <taxon>Flavisolibacter</taxon>
    </lineage>
</organism>
<dbReference type="Gene3D" id="1.10.10.10">
    <property type="entry name" value="Winged helix-like DNA-binding domain superfamily/Winged helix DNA-binding domain"/>
    <property type="match status" value="1"/>
</dbReference>
<dbReference type="SMART" id="SM00421">
    <property type="entry name" value="HTH_LUXR"/>
    <property type="match status" value="1"/>
</dbReference>
<evidence type="ECO:0000259" key="4">
    <source>
        <dbReference type="PROSITE" id="PS50110"/>
    </source>
</evidence>
<evidence type="ECO:0000256" key="1">
    <source>
        <dbReference type="ARBA" id="ARBA00023125"/>
    </source>
</evidence>
<dbReference type="PANTHER" id="PTHR43214:SF43">
    <property type="entry name" value="TWO-COMPONENT RESPONSE REGULATOR"/>
    <property type="match status" value="1"/>
</dbReference>
<reference evidence="5 6" key="2">
    <citation type="journal article" date="2016" name="Int. J. Syst. Evol. Microbiol.">
        <title>Flavisolibacter tropicus sp. nov., isolated from tropical soil.</title>
        <authorList>
            <person name="Lee J.J."/>
            <person name="Kang M.S."/>
            <person name="Kim G.S."/>
            <person name="Lee C.S."/>
            <person name="Lim S."/>
            <person name="Lee J."/>
            <person name="Roh S.H."/>
            <person name="Kang H."/>
            <person name="Ha J.M."/>
            <person name="Bae S."/>
            <person name="Jung H.Y."/>
            <person name="Kim M.K."/>
        </authorList>
    </citation>
    <scope>NUCLEOTIDE SEQUENCE [LARGE SCALE GENOMIC DNA]</scope>
    <source>
        <strain evidence="5 6">LCS9</strain>
    </source>
</reference>
<dbReference type="SMART" id="SM00448">
    <property type="entry name" value="REC"/>
    <property type="match status" value="1"/>
</dbReference>
<dbReference type="OrthoDB" id="9797341at2"/>
<dbReference type="RefSeq" id="WP_066402375.1">
    <property type="nucleotide sequence ID" value="NZ_CP011390.1"/>
</dbReference>
<evidence type="ECO:0000256" key="2">
    <source>
        <dbReference type="PROSITE-ProRule" id="PRU00169"/>
    </source>
</evidence>
<evidence type="ECO:0000313" key="6">
    <source>
        <dbReference type="Proteomes" id="UP000077177"/>
    </source>
</evidence>
<protein>
    <submittedName>
        <fullName evidence="5">LuxR family transcriptional regulator</fullName>
    </submittedName>
</protein>
<evidence type="ECO:0000313" key="5">
    <source>
        <dbReference type="EMBL" id="ANE50085.1"/>
    </source>
</evidence>
<keyword evidence="6" id="KW-1185">Reference proteome</keyword>
<feature type="domain" description="HTH luxR-type" evidence="3">
    <location>
        <begin position="132"/>
        <end position="198"/>
    </location>
</feature>
<dbReference type="InterPro" id="IPR000792">
    <property type="entry name" value="Tscrpt_reg_LuxR_C"/>
</dbReference>
<dbReference type="GO" id="GO:0003677">
    <property type="term" value="F:DNA binding"/>
    <property type="evidence" value="ECO:0007669"/>
    <property type="project" value="UniProtKB-KW"/>
</dbReference>
<dbReference type="AlphaFoldDB" id="A0A172TSM7"/>
<dbReference type="SUPFAM" id="SSF52172">
    <property type="entry name" value="CheY-like"/>
    <property type="match status" value="1"/>
</dbReference>
<name>A0A172TSM7_9BACT</name>
<dbReference type="STRING" id="1492898.SY85_05810"/>
<accession>A0A172TSM7</accession>
<dbReference type="SUPFAM" id="SSF46894">
    <property type="entry name" value="C-terminal effector domain of the bipartite response regulators"/>
    <property type="match status" value="1"/>
</dbReference>
<dbReference type="KEGG" id="fla:SY85_05810"/>